<feature type="binding site" evidence="18">
    <location>
        <begin position="62"/>
        <end position="66"/>
    </location>
    <ligand>
        <name>(6S)-NADPHX</name>
        <dbReference type="ChEBI" id="CHEBI:64076"/>
    </ligand>
</feature>
<dbReference type="STRING" id="441103.TRN7648_02780"/>
<evidence type="ECO:0000256" key="18">
    <source>
        <dbReference type="HAMAP-Rule" id="MF_01966"/>
    </source>
</evidence>
<dbReference type="PIRSF" id="PIRSF017184">
    <property type="entry name" value="Nnr"/>
    <property type="match status" value="1"/>
</dbReference>
<evidence type="ECO:0000256" key="10">
    <source>
        <dbReference type="ARBA" id="ARBA00023027"/>
    </source>
</evidence>
<feature type="binding site" evidence="18">
    <location>
        <begin position="129"/>
        <end position="135"/>
    </location>
    <ligand>
        <name>(6S)-NADPHX</name>
        <dbReference type="ChEBI" id="CHEBI:64076"/>
    </ligand>
</feature>
<dbReference type="RefSeq" id="WP_058248279.1">
    <property type="nucleotide sequence ID" value="NZ_CYSE01000005.1"/>
</dbReference>
<keyword evidence="10 17" id="KW-0520">NAD</keyword>
<dbReference type="GO" id="GO:0046872">
    <property type="term" value="F:metal ion binding"/>
    <property type="evidence" value="ECO:0007669"/>
    <property type="project" value="UniProtKB-UniRule"/>
</dbReference>
<feature type="binding site" evidence="18">
    <location>
        <position position="158"/>
    </location>
    <ligand>
        <name>(6S)-NADPHX</name>
        <dbReference type="ChEBI" id="CHEBI:64076"/>
    </ligand>
</feature>
<comment type="function">
    <text evidence="14 19">Bifunctional enzyme that catalyzes the epimerization of the S- and R-forms of NAD(P)HX and the dehydration of the S-form of NAD(P)HX at the expense of ADP, which is converted to AMP. This allows the repair of both epimers of NAD(P)HX, a damaged form of NAD(P)H that is a result of enzymatic or heat-dependent hydration.</text>
</comment>
<dbReference type="Proteomes" id="UP000054935">
    <property type="component" value="Unassembled WGS sequence"/>
</dbReference>
<comment type="catalytic activity">
    <reaction evidence="16 17 19">
        <text>(6S)-NADPHX + ADP = AMP + phosphate + NADPH + H(+)</text>
        <dbReference type="Rhea" id="RHEA:32235"/>
        <dbReference type="ChEBI" id="CHEBI:15378"/>
        <dbReference type="ChEBI" id="CHEBI:43474"/>
        <dbReference type="ChEBI" id="CHEBI:57783"/>
        <dbReference type="ChEBI" id="CHEBI:64076"/>
        <dbReference type="ChEBI" id="CHEBI:456215"/>
        <dbReference type="ChEBI" id="CHEBI:456216"/>
        <dbReference type="EC" id="4.2.1.136"/>
    </reaction>
</comment>
<feature type="domain" description="YjeF C-terminal" evidence="20">
    <location>
        <begin position="220"/>
        <end position="502"/>
    </location>
</feature>
<protein>
    <recommendedName>
        <fullName evidence="19">Bifunctional NAD(P)H-hydrate repair enzyme</fullName>
    </recommendedName>
    <alternativeName>
        <fullName evidence="19">Nicotinamide nucleotide repair protein</fullName>
    </alternativeName>
    <domain>
        <recommendedName>
            <fullName evidence="19">ADP-dependent (S)-NAD(P)H-hydrate dehydratase</fullName>
            <ecNumber evidence="19">4.2.1.136</ecNumber>
        </recommendedName>
        <alternativeName>
            <fullName evidence="19">ADP-dependent NAD(P)HX dehydratase</fullName>
        </alternativeName>
    </domain>
    <domain>
        <recommendedName>
            <fullName evidence="19">NAD(P)H-hydrate epimerase</fullName>
            <ecNumber evidence="19">5.1.99.6</ecNumber>
        </recommendedName>
    </domain>
</protein>
<evidence type="ECO:0000256" key="14">
    <source>
        <dbReference type="ARBA" id="ARBA00025153"/>
    </source>
</evidence>
<dbReference type="InterPro" id="IPR030677">
    <property type="entry name" value="Nnr"/>
</dbReference>
<dbReference type="Gene3D" id="3.40.1190.20">
    <property type="match status" value="1"/>
</dbReference>
<dbReference type="HAMAP" id="MF_01965">
    <property type="entry name" value="NADHX_dehydratase"/>
    <property type="match status" value="1"/>
</dbReference>
<dbReference type="InterPro" id="IPR000631">
    <property type="entry name" value="CARKD"/>
</dbReference>
<comment type="function">
    <text evidence="17">Catalyzes the dehydration of the S-form of NAD(P)HX at the expense of ADP, which is converted to AMP. Together with NAD(P)HX epimerase, which catalyzes the epimerization of the S- and R-forms, the enzyme allows the repair of both epimers of NAD(P)HX, a damaged form of NAD(P)H that is a result of enzymatic or heat-dependent hydration.</text>
</comment>
<feature type="domain" description="YjeF N-terminal" evidence="21">
    <location>
        <begin position="10"/>
        <end position="217"/>
    </location>
</feature>
<dbReference type="PROSITE" id="PS01050">
    <property type="entry name" value="YJEF_C_2"/>
    <property type="match status" value="1"/>
</dbReference>
<evidence type="ECO:0000259" key="21">
    <source>
        <dbReference type="PROSITE" id="PS51385"/>
    </source>
</evidence>
<keyword evidence="12 17" id="KW-0456">Lyase</keyword>
<dbReference type="PANTHER" id="PTHR12592:SF0">
    <property type="entry name" value="ATP-DEPENDENT (S)-NAD(P)H-HYDRATE DEHYDRATASE"/>
    <property type="match status" value="1"/>
</dbReference>
<keyword evidence="23" id="KW-1185">Reference proteome</keyword>
<keyword evidence="9 18" id="KW-0630">Potassium</keyword>
<evidence type="ECO:0000256" key="8">
    <source>
        <dbReference type="ARBA" id="ARBA00022857"/>
    </source>
</evidence>
<accession>A0A0P1GFE5</accession>
<dbReference type="InterPro" id="IPR017953">
    <property type="entry name" value="Carbohydrate_kinase_pred_CS"/>
</dbReference>
<evidence type="ECO:0000256" key="6">
    <source>
        <dbReference type="ARBA" id="ARBA00022741"/>
    </source>
</evidence>
<evidence type="ECO:0000256" key="16">
    <source>
        <dbReference type="ARBA" id="ARBA00049209"/>
    </source>
</evidence>
<dbReference type="GO" id="GO:0046496">
    <property type="term" value="P:nicotinamide nucleotide metabolic process"/>
    <property type="evidence" value="ECO:0007669"/>
    <property type="project" value="UniProtKB-UniRule"/>
</dbReference>
<dbReference type="GO" id="GO:0052856">
    <property type="term" value="F:NAD(P)HX epimerase activity"/>
    <property type="evidence" value="ECO:0007669"/>
    <property type="project" value="UniProtKB-UniRule"/>
</dbReference>
<evidence type="ECO:0000256" key="11">
    <source>
        <dbReference type="ARBA" id="ARBA00023235"/>
    </source>
</evidence>
<evidence type="ECO:0000313" key="23">
    <source>
        <dbReference type="Proteomes" id="UP000054935"/>
    </source>
</evidence>
<dbReference type="EMBL" id="CYSE01000005">
    <property type="protein sequence ID" value="CUH80061.1"/>
    <property type="molecule type" value="Genomic_DNA"/>
</dbReference>
<sequence>MSELLTAAQMREIEQAAIQSGKVSGLELMERAGGGVVESILTHWPDLSEGRFDAVILCGPGNNGGDGFVIARLLAARGWAVSVYLLGDVDSLPPDARTNAARWAELGAIGAVADYGGAVPDLFVDALFGTGLTRGIAPEAVAPFEALFEGGARTVAVDVPSGVCSDSGRVLGQGVAVQADLTVSFHRAKLGHVLAEGAEQAGSLVVHDIGLTEGCAEAAQLVTPPTTLEVGKGGAHKYDSGHAIVLGGAPGQGGAARMAARGALRIGAGLVTLACPLRAVAENAVHVNAIMLRGMDGPHGLHEILEDHRVSALCLGPGLGLTQATAELVKVALQSGLPVVLDADALSRFQRQPQALFDMLHGDVVLTPHMGEFARLFPDLAERLEDDAESGPAFSKVDAVREAAARAGCVVLLKGADTVIADPAGACVVHSAHGARSAPWLATAGAGDVLAGFICGLMARHVPAFAAAELSAWLHVEAALSFGPGLIAEDLPEELPKVLRALNA</sequence>
<evidence type="ECO:0000256" key="1">
    <source>
        <dbReference type="ARBA" id="ARBA00000013"/>
    </source>
</evidence>
<feature type="binding site" evidence="17">
    <location>
        <position position="318"/>
    </location>
    <ligand>
        <name>(6S)-NADPHX</name>
        <dbReference type="ChEBI" id="CHEBI:64076"/>
    </ligand>
</feature>
<organism evidence="22 23">
    <name type="scientific">Tropicibacter naphthalenivorans</name>
    <dbReference type="NCBI Taxonomy" id="441103"/>
    <lineage>
        <taxon>Bacteria</taxon>
        <taxon>Pseudomonadati</taxon>
        <taxon>Pseudomonadota</taxon>
        <taxon>Alphaproteobacteria</taxon>
        <taxon>Rhodobacterales</taxon>
        <taxon>Roseobacteraceae</taxon>
        <taxon>Tropicibacter</taxon>
    </lineage>
</organism>
<feature type="binding site" evidence="18">
    <location>
        <position position="125"/>
    </location>
    <ligand>
        <name>K(+)</name>
        <dbReference type="ChEBI" id="CHEBI:29103"/>
    </ligand>
</feature>
<keyword evidence="7 17" id="KW-0067">ATP-binding</keyword>
<keyword evidence="5 18" id="KW-0479">Metal-binding</keyword>
<comment type="function">
    <text evidence="18">Catalyzes the epimerization of the S- and R-forms of NAD(P)HX, a damaged form of NAD(P)H that is a result of enzymatic or heat-dependent hydration. This is a prerequisite for the S-specific NAD(P)H-hydrate dehydratase to allow the repair of both epimers of NAD(P)HX.</text>
</comment>
<dbReference type="Gene3D" id="3.40.50.10260">
    <property type="entry name" value="YjeF N-terminal domain"/>
    <property type="match status" value="1"/>
</dbReference>
<dbReference type="NCBIfam" id="TIGR00197">
    <property type="entry name" value="yjeF_nterm"/>
    <property type="match status" value="1"/>
</dbReference>
<proteinExistence type="inferred from homology"/>
<feature type="binding site" evidence="18">
    <location>
        <position position="63"/>
    </location>
    <ligand>
        <name>K(+)</name>
        <dbReference type="ChEBI" id="CHEBI:29103"/>
    </ligand>
</feature>
<evidence type="ECO:0000256" key="17">
    <source>
        <dbReference type="HAMAP-Rule" id="MF_01965"/>
    </source>
</evidence>
<comment type="catalytic activity">
    <reaction evidence="1 18 19">
        <text>(6R)-NADHX = (6S)-NADHX</text>
        <dbReference type="Rhea" id="RHEA:32215"/>
        <dbReference type="ChEBI" id="CHEBI:64074"/>
        <dbReference type="ChEBI" id="CHEBI:64075"/>
        <dbReference type="EC" id="5.1.99.6"/>
    </reaction>
</comment>
<dbReference type="Pfam" id="PF03853">
    <property type="entry name" value="YjeF_N"/>
    <property type="match status" value="1"/>
</dbReference>
<evidence type="ECO:0000313" key="22">
    <source>
        <dbReference type="EMBL" id="CUH80061.1"/>
    </source>
</evidence>
<keyword evidence="6 17" id="KW-0547">Nucleotide-binding</keyword>
<feature type="binding site" evidence="17">
    <location>
        <position position="255"/>
    </location>
    <ligand>
        <name>(6S)-NADPHX</name>
        <dbReference type="ChEBI" id="CHEBI:64076"/>
    </ligand>
</feature>
<dbReference type="Pfam" id="PF01256">
    <property type="entry name" value="Carb_kinase"/>
    <property type="match status" value="1"/>
</dbReference>
<keyword evidence="11 18" id="KW-0413">Isomerase</keyword>
<dbReference type="NCBIfam" id="TIGR00196">
    <property type="entry name" value="yjeF_cterm"/>
    <property type="match status" value="1"/>
</dbReference>
<dbReference type="HAMAP" id="MF_01966">
    <property type="entry name" value="NADHX_epimerase"/>
    <property type="match status" value="1"/>
</dbReference>
<dbReference type="PROSITE" id="PS51383">
    <property type="entry name" value="YJEF_C_3"/>
    <property type="match status" value="1"/>
</dbReference>
<evidence type="ECO:0000256" key="9">
    <source>
        <dbReference type="ARBA" id="ARBA00022958"/>
    </source>
</evidence>
<dbReference type="EC" id="5.1.99.6" evidence="19"/>
<feature type="binding site" evidence="17">
    <location>
        <position position="369"/>
    </location>
    <ligand>
        <name>(6S)-NADPHX</name>
        <dbReference type="ChEBI" id="CHEBI:64076"/>
    </ligand>
</feature>
<keyword evidence="13" id="KW-0511">Multifunctional enzyme</keyword>
<evidence type="ECO:0000256" key="3">
    <source>
        <dbReference type="ARBA" id="ARBA00006001"/>
    </source>
</evidence>
<evidence type="ECO:0000256" key="2">
    <source>
        <dbReference type="ARBA" id="ARBA00000909"/>
    </source>
</evidence>
<keyword evidence="8 17" id="KW-0521">NADP</keyword>
<dbReference type="PANTHER" id="PTHR12592">
    <property type="entry name" value="ATP-DEPENDENT (S)-NAD(P)H-HYDRATE DEHYDRATASE FAMILY MEMBER"/>
    <property type="match status" value="1"/>
</dbReference>
<name>A0A0P1GFE5_9RHOB</name>
<dbReference type="SUPFAM" id="SSF53613">
    <property type="entry name" value="Ribokinase-like"/>
    <property type="match status" value="1"/>
</dbReference>
<evidence type="ECO:0000256" key="19">
    <source>
        <dbReference type="PIRNR" id="PIRNR017184"/>
    </source>
</evidence>
<dbReference type="GO" id="GO:0052855">
    <property type="term" value="F:ADP-dependent NAD(P)H-hydrate dehydratase activity"/>
    <property type="evidence" value="ECO:0007669"/>
    <property type="project" value="UniProtKB-UniRule"/>
</dbReference>
<evidence type="ECO:0000259" key="20">
    <source>
        <dbReference type="PROSITE" id="PS51383"/>
    </source>
</evidence>
<comment type="subunit">
    <text evidence="17">Homotetramer.</text>
</comment>
<dbReference type="InterPro" id="IPR036652">
    <property type="entry name" value="YjeF_N_dom_sf"/>
</dbReference>
<evidence type="ECO:0000256" key="13">
    <source>
        <dbReference type="ARBA" id="ARBA00023268"/>
    </source>
</evidence>
<feature type="binding site" evidence="17">
    <location>
        <begin position="414"/>
        <end position="418"/>
    </location>
    <ligand>
        <name>AMP</name>
        <dbReference type="ChEBI" id="CHEBI:456215"/>
    </ligand>
</feature>
<feature type="binding site" evidence="18">
    <location>
        <position position="161"/>
    </location>
    <ligand>
        <name>K(+)</name>
        <dbReference type="ChEBI" id="CHEBI:29103"/>
    </ligand>
</feature>
<comment type="similarity">
    <text evidence="17">Belongs to the NnrD/CARKD family.</text>
</comment>
<dbReference type="InterPro" id="IPR029056">
    <property type="entry name" value="Ribokinase-like"/>
</dbReference>
<dbReference type="SUPFAM" id="SSF64153">
    <property type="entry name" value="YjeF N-terminal domain-like"/>
    <property type="match status" value="1"/>
</dbReference>
<comment type="similarity">
    <text evidence="3 19">In the N-terminal section; belongs to the NnrE/AIBP family.</text>
</comment>
<evidence type="ECO:0000256" key="5">
    <source>
        <dbReference type="ARBA" id="ARBA00022723"/>
    </source>
</evidence>
<dbReference type="GO" id="GO:0005524">
    <property type="term" value="F:ATP binding"/>
    <property type="evidence" value="ECO:0007669"/>
    <property type="project" value="UniProtKB-UniRule"/>
</dbReference>
<reference evidence="22 23" key="1">
    <citation type="submission" date="2015-09" db="EMBL/GenBank/DDBJ databases">
        <authorList>
            <consortium name="Swine Surveillance"/>
        </authorList>
    </citation>
    <scope>NUCLEOTIDE SEQUENCE [LARGE SCALE GENOMIC DNA]</scope>
    <source>
        <strain evidence="22 23">CECT 7648</strain>
    </source>
</reference>
<gene>
    <name evidence="22" type="primary">nnr</name>
    <name evidence="17" type="synonym">nnrD</name>
    <name evidence="18" type="synonym">nnrE</name>
    <name evidence="22" type="ORF">TRN7648_02780</name>
</gene>
<comment type="cofactor">
    <cofactor evidence="18 19">
        <name>K(+)</name>
        <dbReference type="ChEBI" id="CHEBI:29103"/>
    </cofactor>
    <text evidence="18 19">Binds 1 potassium ion per subunit.</text>
</comment>
<dbReference type="CDD" id="cd01171">
    <property type="entry name" value="YXKO-related"/>
    <property type="match status" value="1"/>
</dbReference>
<evidence type="ECO:0000256" key="15">
    <source>
        <dbReference type="ARBA" id="ARBA00048238"/>
    </source>
</evidence>
<comment type="catalytic activity">
    <reaction evidence="2 18 19">
        <text>(6R)-NADPHX = (6S)-NADPHX</text>
        <dbReference type="Rhea" id="RHEA:32227"/>
        <dbReference type="ChEBI" id="CHEBI:64076"/>
        <dbReference type="ChEBI" id="CHEBI:64077"/>
        <dbReference type="EC" id="5.1.99.6"/>
    </reaction>
</comment>
<comment type="caution">
    <text evidence="18">Lacks conserved residue(s) required for the propagation of feature annotation.</text>
</comment>
<evidence type="ECO:0000256" key="7">
    <source>
        <dbReference type="ARBA" id="ARBA00022840"/>
    </source>
</evidence>
<evidence type="ECO:0000256" key="4">
    <source>
        <dbReference type="ARBA" id="ARBA00009524"/>
    </source>
</evidence>
<feature type="binding site" evidence="17">
    <location>
        <position position="448"/>
    </location>
    <ligand>
        <name>(6S)-NADPHX</name>
        <dbReference type="ChEBI" id="CHEBI:64076"/>
    </ligand>
</feature>
<dbReference type="PROSITE" id="PS51385">
    <property type="entry name" value="YJEF_N"/>
    <property type="match status" value="1"/>
</dbReference>
<comment type="catalytic activity">
    <reaction evidence="15 17 19">
        <text>(6S)-NADHX + ADP = AMP + phosphate + NADH + H(+)</text>
        <dbReference type="Rhea" id="RHEA:32223"/>
        <dbReference type="ChEBI" id="CHEBI:15378"/>
        <dbReference type="ChEBI" id="CHEBI:43474"/>
        <dbReference type="ChEBI" id="CHEBI:57945"/>
        <dbReference type="ChEBI" id="CHEBI:64074"/>
        <dbReference type="ChEBI" id="CHEBI:456215"/>
        <dbReference type="ChEBI" id="CHEBI:456216"/>
        <dbReference type="EC" id="4.2.1.136"/>
    </reaction>
</comment>
<dbReference type="InterPro" id="IPR004443">
    <property type="entry name" value="YjeF_N_dom"/>
</dbReference>
<evidence type="ECO:0000256" key="12">
    <source>
        <dbReference type="ARBA" id="ARBA00023239"/>
    </source>
</evidence>
<dbReference type="OrthoDB" id="9806925at2"/>
<comment type="cofactor">
    <cofactor evidence="17">
        <name>Mg(2+)</name>
        <dbReference type="ChEBI" id="CHEBI:18420"/>
    </cofactor>
</comment>
<feature type="binding site" evidence="17">
    <location>
        <position position="447"/>
    </location>
    <ligand>
        <name>AMP</name>
        <dbReference type="ChEBI" id="CHEBI:456215"/>
    </ligand>
</feature>
<dbReference type="EC" id="4.2.1.136" evidence="19"/>
<comment type="similarity">
    <text evidence="4 19">In the C-terminal section; belongs to the NnrD/CARKD family.</text>
</comment>
<dbReference type="GO" id="GO:0110051">
    <property type="term" value="P:metabolite repair"/>
    <property type="evidence" value="ECO:0007669"/>
    <property type="project" value="TreeGrafter"/>
</dbReference>
<comment type="similarity">
    <text evidence="18">Belongs to the NnrE/AIBP family.</text>
</comment>
<dbReference type="AlphaFoldDB" id="A0A0P1GFE5"/>